<dbReference type="SUPFAM" id="SSF50475">
    <property type="entry name" value="FMN-binding split barrel"/>
    <property type="match status" value="1"/>
</dbReference>
<accession>A0A927GEZ0</accession>
<evidence type="ECO:0000313" key="2">
    <source>
        <dbReference type="EMBL" id="MBD2755304.1"/>
    </source>
</evidence>
<evidence type="ECO:0000259" key="1">
    <source>
        <dbReference type="Pfam" id="PF01243"/>
    </source>
</evidence>
<protein>
    <submittedName>
        <fullName evidence="2">Pyridoxamine 5'-phosphate oxidase family protein</fullName>
    </submittedName>
</protein>
<feature type="domain" description="Pyridoxamine 5'-phosphate oxidase N-terminal" evidence="1">
    <location>
        <begin position="8"/>
        <end position="133"/>
    </location>
</feature>
<evidence type="ECO:0000313" key="3">
    <source>
        <dbReference type="Proteomes" id="UP000653797"/>
    </source>
</evidence>
<reference evidence="2" key="1">
    <citation type="submission" date="2020-09" db="EMBL/GenBank/DDBJ databases">
        <authorList>
            <person name="Kim M.K."/>
        </authorList>
    </citation>
    <scope>NUCLEOTIDE SEQUENCE</scope>
    <source>
        <strain evidence="2">BT704</strain>
    </source>
</reference>
<dbReference type="InterPro" id="IPR012349">
    <property type="entry name" value="Split_barrel_FMN-bd"/>
</dbReference>
<dbReference type="RefSeq" id="WP_191040932.1">
    <property type="nucleotide sequence ID" value="NZ_JACXAA010000008.1"/>
</dbReference>
<comment type="caution">
    <text evidence="2">The sequence shown here is derived from an EMBL/GenBank/DDBJ whole genome shotgun (WGS) entry which is preliminary data.</text>
</comment>
<dbReference type="Proteomes" id="UP000653797">
    <property type="component" value="Unassembled WGS sequence"/>
</dbReference>
<name>A0A927GEZ0_9BACT</name>
<dbReference type="InterPro" id="IPR011576">
    <property type="entry name" value="Pyridox_Oxase_N"/>
</dbReference>
<dbReference type="EMBL" id="JACXAA010000008">
    <property type="protein sequence ID" value="MBD2755304.1"/>
    <property type="molecule type" value="Genomic_DNA"/>
</dbReference>
<dbReference type="PANTHER" id="PTHR39336">
    <property type="entry name" value="PYRIDOXAMINE PHOSPHATE OXIDASE FAMILY PROTEIN (AFU_ORTHOLOGUE AFUA_6G11440)"/>
    <property type="match status" value="1"/>
</dbReference>
<keyword evidence="3" id="KW-1185">Reference proteome</keyword>
<dbReference type="Pfam" id="PF01243">
    <property type="entry name" value="PNPOx_N"/>
    <property type="match status" value="1"/>
</dbReference>
<dbReference type="AlphaFoldDB" id="A0A927GEZ0"/>
<dbReference type="PANTHER" id="PTHR39336:SF1">
    <property type="entry name" value="PYRIDOXAMINE PHOSPHATE OXIDASE FAMILY PROTEIN (AFU_ORTHOLOGUE AFUA_6G11440)"/>
    <property type="match status" value="1"/>
</dbReference>
<gene>
    <name evidence="2" type="ORF">IC230_20555</name>
</gene>
<proteinExistence type="predicted"/>
<sequence length="196" mass="21748">MGKFYDSIKPAHRAFIEKQSIFFVSTAPLSADGHVNVSPKGLDCFRVLSETKVAYMDLISSGNETSAHTLENGRITFMFCSFEGAPNILRLYGKGRAVLPDTVEWHQYAPAFKIYPSTRQLIVADIELVQTSCGFGVPLFNYVGERDIHFTWAEKKGQDGLLDYIQEKNLSSLDGLPTHLGLQQDKVAETGNEPIG</sequence>
<organism evidence="2 3">
    <name type="scientific">Spirosoma validum</name>
    <dbReference type="NCBI Taxonomy" id="2771355"/>
    <lineage>
        <taxon>Bacteria</taxon>
        <taxon>Pseudomonadati</taxon>
        <taxon>Bacteroidota</taxon>
        <taxon>Cytophagia</taxon>
        <taxon>Cytophagales</taxon>
        <taxon>Cytophagaceae</taxon>
        <taxon>Spirosoma</taxon>
    </lineage>
</organism>
<dbReference type="Gene3D" id="2.30.110.10">
    <property type="entry name" value="Electron Transport, Fmn-binding Protein, Chain A"/>
    <property type="match status" value="1"/>
</dbReference>